<dbReference type="Proteomes" id="UP000319514">
    <property type="component" value="Unassembled WGS sequence"/>
</dbReference>
<reference evidence="1 2" key="1">
    <citation type="submission" date="2019-06" db="EMBL/GenBank/DDBJ databases">
        <title>Sequencing the genomes of 1000 actinobacteria strains.</title>
        <authorList>
            <person name="Klenk H.-P."/>
        </authorList>
    </citation>
    <scope>NUCLEOTIDE SEQUENCE [LARGE SCALE GENOMIC DNA]</scope>
    <source>
        <strain evidence="1 2">DSM 18082</strain>
    </source>
</reference>
<protein>
    <submittedName>
        <fullName evidence="1">Uncharacterized protein</fullName>
    </submittedName>
</protein>
<dbReference type="AlphaFoldDB" id="A0A542ZA16"/>
<accession>A0A542ZA16</accession>
<comment type="caution">
    <text evidence="1">The sequence shown here is derived from an EMBL/GenBank/DDBJ whole genome shotgun (WGS) entry which is preliminary data.</text>
</comment>
<gene>
    <name evidence="1" type="ORF">FB474_3852</name>
</gene>
<name>A0A542ZA16_9MICO</name>
<dbReference type="RefSeq" id="WP_141790413.1">
    <property type="nucleotide sequence ID" value="NZ_BAAAKX010000025.1"/>
</dbReference>
<evidence type="ECO:0000313" key="1">
    <source>
        <dbReference type="EMBL" id="TQL57080.1"/>
    </source>
</evidence>
<sequence length="116" mass="12623">MSYDLAVWEGPRPSSDDEAAAEYERLMDQMDEDPDVPPSAPIVSFQNELLARWPALGAPGDEASPWSTGPEIGDAVGPIMYITMTYSGAQEGVPYAAEVARMLGLVCYDPQEEVLR</sequence>
<proteinExistence type="predicted"/>
<organism evidence="1 2">
    <name type="scientific">Oryzihumus leptocrescens</name>
    <dbReference type="NCBI Taxonomy" id="297536"/>
    <lineage>
        <taxon>Bacteria</taxon>
        <taxon>Bacillati</taxon>
        <taxon>Actinomycetota</taxon>
        <taxon>Actinomycetes</taxon>
        <taxon>Micrococcales</taxon>
        <taxon>Intrasporangiaceae</taxon>
        <taxon>Oryzihumus</taxon>
    </lineage>
</organism>
<evidence type="ECO:0000313" key="2">
    <source>
        <dbReference type="Proteomes" id="UP000319514"/>
    </source>
</evidence>
<dbReference type="EMBL" id="VFOQ01000002">
    <property type="protein sequence ID" value="TQL57080.1"/>
    <property type="molecule type" value="Genomic_DNA"/>
</dbReference>
<dbReference type="OrthoDB" id="3390084at2"/>
<keyword evidence="2" id="KW-1185">Reference proteome</keyword>